<feature type="active site" description="Proton donor/acceptor" evidence="12 14">
    <location>
        <position position="135"/>
    </location>
</feature>
<evidence type="ECO:0000256" key="16">
    <source>
        <dbReference type="PIRSR" id="PIRSR001365-3"/>
    </source>
</evidence>
<keyword evidence="7 12" id="KW-0220">Diaminopimelate biosynthesis</keyword>
<dbReference type="AlphaFoldDB" id="A0A521FNZ1"/>
<comment type="catalytic activity">
    <reaction evidence="11 12">
        <text>L-aspartate 4-semialdehyde + pyruvate = (2S,4S)-4-hydroxy-2,3,4,5-tetrahydrodipicolinate + H2O + H(+)</text>
        <dbReference type="Rhea" id="RHEA:34171"/>
        <dbReference type="ChEBI" id="CHEBI:15361"/>
        <dbReference type="ChEBI" id="CHEBI:15377"/>
        <dbReference type="ChEBI" id="CHEBI:15378"/>
        <dbReference type="ChEBI" id="CHEBI:67139"/>
        <dbReference type="ChEBI" id="CHEBI:537519"/>
        <dbReference type="EC" id="4.3.3.7"/>
    </reaction>
</comment>
<dbReference type="PANTHER" id="PTHR12128:SF66">
    <property type="entry name" value="4-HYDROXY-2-OXOGLUTARATE ALDOLASE, MITOCHONDRIAL"/>
    <property type="match status" value="1"/>
</dbReference>
<dbReference type="OrthoDB" id="9782828at2"/>
<feature type="site" description="L-lysine inhibitor binding" evidence="16">
    <location>
        <position position="108"/>
    </location>
</feature>
<comment type="subunit">
    <text evidence="12">Homotetramer; dimer of dimers.</text>
</comment>
<keyword evidence="9 12" id="KW-0456">Lyase</keyword>
<feature type="site" description="Part of a proton relay during catalysis" evidence="12 16">
    <location>
        <position position="109"/>
    </location>
</feature>
<dbReference type="UniPathway" id="UPA00034">
    <property type="reaction ID" value="UER00017"/>
</dbReference>
<feature type="site" description="L-lysine inhibitor binding" evidence="16">
    <location>
        <position position="82"/>
    </location>
</feature>
<keyword evidence="10 12" id="KW-0704">Schiff base</keyword>
<dbReference type="GO" id="GO:0005829">
    <property type="term" value="C:cytosol"/>
    <property type="evidence" value="ECO:0007669"/>
    <property type="project" value="TreeGrafter"/>
</dbReference>
<evidence type="ECO:0000256" key="7">
    <source>
        <dbReference type="ARBA" id="ARBA00022915"/>
    </source>
</evidence>
<keyword evidence="5 12" id="KW-0963">Cytoplasm</keyword>
<dbReference type="PIRSF" id="PIRSF001365">
    <property type="entry name" value="DHDPS"/>
    <property type="match status" value="1"/>
</dbReference>
<dbReference type="GO" id="GO:0009089">
    <property type="term" value="P:lysine biosynthetic process via diaminopimelate"/>
    <property type="evidence" value="ECO:0007669"/>
    <property type="project" value="UniProtKB-UniRule"/>
</dbReference>
<evidence type="ECO:0000256" key="6">
    <source>
        <dbReference type="ARBA" id="ARBA00022605"/>
    </source>
</evidence>
<reference evidence="17 18" key="1">
    <citation type="submission" date="2017-05" db="EMBL/GenBank/DDBJ databases">
        <authorList>
            <person name="Varghese N."/>
            <person name="Submissions S."/>
        </authorList>
    </citation>
    <scope>NUCLEOTIDE SEQUENCE [LARGE SCALE GENOMIC DNA]</scope>
    <source>
        <strain evidence="17 18">DSM 19036</strain>
    </source>
</reference>
<feature type="binding site" evidence="12 15">
    <location>
        <position position="47"/>
    </location>
    <ligand>
        <name>pyruvate</name>
        <dbReference type="ChEBI" id="CHEBI:15361"/>
    </ligand>
</feature>
<feature type="site" description="Part of a proton relay during catalysis" evidence="12 16">
    <location>
        <position position="46"/>
    </location>
</feature>
<dbReference type="CDD" id="cd00950">
    <property type="entry name" value="DHDPS"/>
    <property type="match status" value="1"/>
</dbReference>
<dbReference type="HAMAP" id="MF_00418">
    <property type="entry name" value="DapA"/>
    <property type="match status" value="1"/>
</dbReference>
<comment type="function">
    <text evidence="1 12">Catalyzes the condensation of (S)-aspartate-beta-semialdehyde [(S)-ASA] and pyruvate to 4-hydroxy-tetrahydrodipicolinate (HTPA).</text>
</comment>
<evidence type="ECO:0000313" key="18">
    <source>
        <dbReference type="Proteomes" id="UP000320300"/>
    </source>
</evidence>
<dbReference type="RefSeq" id="WP_142530833.1">
    <property type="nucleotide sequence ID" value="NZ_CBCSJO010000014.1"/>
</dbReference>
<dbReference type="InterPro" id="IPR005263">
    <property type="entry name" value="DapA"/>
</dbReference>
<name>A0A521FNZ1_9SPHI</name>
<keyword evidence="18" id="KW-1185">Reference proteome</keyword>
<evidence type="ECO:0000256" key="12">
    <source>
        <dbReference type="HAMAP-Rule" id="MF_00418"/>
    </source>
</evidence>
<evidence type="ECO:0000256" key="8">
    <source>
        <dbReference type="ARBA" id="ARBA00023154"/>
    </source>
</evidence>
<evidence type="ECO:0000256" key="10">
    <source>
        <dbReference type="ARBA" id="ARBA00023270"/>
    </source>
</evidence>
<dbReference type="InterPro" id="IPR013785">
    <property type="entry name" value="Aldolase_TIM"/>
</dbReference>
<comment type="subcellular location">
    <subcellularLocation>
        <location evidence="12">Cytoplasm</location>
    </subcellularLocation>
</comment>
<evidence type="ECO:0000256" key="9">
    <source>
        <dbReference type="ARBA" id="ARBA00023239"/>
    </source>
</evidence>
<evidence type="ECO:0000256" key="2">
    <source>
        <dbReference type="ARBA" id="ARBA00005120"/>
    </source>
</evidence>
<dbReference type="EC" id="4.3.3.7" evidence="4 12"/>
<dbReference type="Pfam" id="PF00701">
    <property type="entry name" value="DHDPS"/>
    <property type="match status" value="1"/>
</dbReference>
<dbReference type="InterPro" id="IPR002220">
    <property type="entry name" value="DapA-like"/>
</dbReference>
<feature type="site" description="L-lysine inhibitor binding; via carbonyl oxygen" evidence="16">
    <location>
        <position position="51"/>
    </location>
</feature>
<comment type="similarity">
    <text evidence="3 12 13">Belongs to the DapA family.</text>
</comment>
<dbReference type="EMBL" id="FXTN01000015">
    <property type="protein sequence ID" value="SMO97882.1"/>
    <property type="molecule type" value="Genomic_DNA"/>
</dbReference>
<dbReference type="GO" id="GO:0008840">
    <property type="term" value="F:4-hydroxy-tetrahydrodipicolinate synthase activity"/>
    <property type="evidence" value="ECO:0007669"/>
    <property type="project" value="UniProtKB-UniRule"/>
</dbReference>
<dbReference type="PANTHER" id="PTHR12128">
    <property type="entry name" value="DIHYDRODIPICOLINATE SYNTHASE"/>
    <property type="match status" value="1"/>
</dbReference>
<feature type="site" description="L-lysine inhibitor binding" evidence="16">
    <location>
        <position position="86"/>
    </location>
</feature>
<dbReference type="GO" id="GO:0019877">
    <property type="term" value="P:diaminopimelate biosynthetic process"/>
    <property type="evidence" value="ECO:0007669"/>
    <property type="project" value="UniProtKB-UniRule"/>
</dbReference>
<protein>
    <recommendedName>
        <fullName evidence="4 12">4-hydroxy-tetrahydrodipicolinate synthase</fullName>
        <shortName evidence="12">HTPA synthase</shortName>
        <ecNumber evidence="4 12">4.3.3.7</ecNumber>
    </recommendedName>
</protein>
<dbReference type="Proteomes" id="UP000320300">
    <property type="component" value="Unassembled WGS sequence"/>
</dbReference>
<evidence type="ECO:0000256" key="13">
    <source>
        <dbReference type="PIRNR" id="PIRNR001365"/>
    </source>
</evidence>
<dbReference type="PRINTS" id="PR00146">
    <property type="entry name" value="DHPICSNTHASE"/>
</dbReference>
<keyword evidence="6 12" id="KW-0028">Amino-acid biosynthesis</keyword>
<gene>
    <name evidence="12" type="primary">dapA</name>
    <name evidence="17" type="ORF">SAMN06265348_11521</name>
</gene>
<organism evidence="17 18">
    <name type="scientific">Pedobacter westerhofensis</name>
    <dbReference type="NCBI Taxonomy" id="425512"/>
    <lineage>
        <taxon>Bacteria</taxon>
        <taxon>Pseudomonadati</taxon>
        <taxon>Bacteroidota</taxon>
        <taxon>Sphingobacteriia</taxon>
        <taxon>Sphingobacteriales</taxon>
        <taxon>Sphingobacteriaceae</taxon>
        <taxon>Pedobacter</taxon>
    </lineage>
</organism>
<evidence type="ECO:0000256" key="15">
    <source>
        <dbReference type="PIRSR" id="PIRSR001365-2"/>
    </source>
</evidence>
<evidence type="ECO:0000256" key="4">
    <source>
        <dbReference type="ARBA" id="ARBA00012086"/>
    </source>
</evidence>
<evidence type="ECO:0000313" key="17">
    <source>
        <dbReference type="EMBL" id="SMO97882.1"/>
    </source>
</evidence>
<comment type="caution">
    <text evidence="12">Was originally thought to be a dihydrodipicolinate synthase (DHDPS), catalyzing the condensation of (S)-aspartate-beta-semialdehyde [(S)-ASA] and pyruvate to dihydrodipicolinate (DHDP). However, it was shown in E.coli that the product of the enzymatic reaction is not dihydrodipicolinate but in fact (4S)-4-hydroxy-2,3,4,5-tetrahydro-(2S)-dipicolinic acid (HTPA), and that the consecutive dehydration reaction leading to DHDP is not spontaneous but catalyzed by DapB.</text>
</comment>
<dbReference type="NCBIfam" id="TIGR00674">
    <property type="entry name" value="dapA"/>
    <property type="match status" value="1"/>
</dbReference>
<evidence type="ECO:0000256" key="1">
    <source>
        <dbReference type="ARBA" id="ARBA00003294"/>
    </source>
</evidence>
<sequence length="293" mass="31750">MNRFHGTGVALVTPFNADGSVDYDGLEKLINYQIDGKVEYLVSLGTTGESATLSKEEKKKIWAYTAEINNGRVPLVAGIGGNYTAEVIESIKDFDRNGYDAILSASPYYNKPTQEGIYQHYKAISESTDMDVLLYNVPGRTASNVSPETTCRLAHDFKNIIGTKEASGSFDQFNQIMRDKPADFLLISGDDPVALPMIALGGAGLISVVGNALPFELSEMIRLSLKGDFKAAQPLHLQLVEFTRLMFAEGNPAGVKAALKQLGICGDYVRLPLVPASAGLNQEIAAQIEKIRP</sequence>
<dbReference type="Gene3D" id="3.20.20.70">
    <property type="entry name" value="Aldolase class I"/>
    <property type="match status" value="1"/>
</dbReference>
<accession>A0A521FNZ1</accession>
<comment type="pathway">
    <text evidence="2 12">Amino-acid biosynthesis; L-lysine biosynthesis via DAP pathway; (S)-tetrahydrodipicolinate from L-aspartate: step 3/4.</text>
</comment>
<feature type="binding site" evidence="12 15">
    <location>
        <position position="206"/>
    </location>
    <ligand>
        <name>pyruvate</name>
        <dbReference type="ChEBI" id="CHEBI:15361"/>
    </ligand>
</feature>
<feature type="active site" description="Schiff-base intermediate with substrate" evidence="12 14">
    <location>
        <position position="164"/>
    </location>
</feature>
<keyword evidence="8 12" id="KW-0457">Lysine biosynthesis</keyword>
<dbReference type="SUPFAM" id="SSF51569">
    <property type="entry name" value="Aldolase"/>
    <property type="match status" value="1"/>
</dbReference>
<proteinExistence type="inferred from homology"/>
<evidence type="ECO:0000256" key="3">
    <source>
        <dbReference type="ARBA" id="ARBA00007592"/>
    </source>
</evidence>
<evidence type="ECO:0000256" key="14">
    <source>
        <dbReference type="PIRSR" id="PIRSR001365-1"/>
    </source>
</evidence>
<dbReference type="SMART" id="SM01130">
    <property type="entry name" value="DHDPS"/>
    <property type="match status" value="1"/>
</dbReference>
<evidence type="ECO:0000256" key="5">
    <source>
        <dbReference type="ARBA" id="ARBA00022490"/>
    </source>
</evidence>
<evidence type="ECO:0000256" key="11">
    <source>
        <dbReference type="ARBA" id="ARBA00047836"/>
    </source>
</evidence>